<evidence type="ECO:0000259" key="1">
    <source>
        <dbReference type="SMART" id="SM00382"/>
    </source>
</evidence>
<dbReference type="InterPro" id="IPR041682">
    <property type="entry name" value="AAA_14"/>
</dbReference>
<dbReference type="EMBL" id="ATBP01001150">
    <property type="protein sequence ID" value="ETR67934.1"/>
    <property type="molecule type" value="Genomic_DNA"/>
</dbReference>
<gene>
    <name evidence="2" type="ORF">OMM_11052</name>
</gene>
<sequence length="414" mass="48850">MEKKPYENIYNRSIMNTIIRKMSLKEILVITGVRRSGKSTLFKLLINHLIQTIDASHILYINFDDPYFSEICNDAKKIYDIIETSEKLTTHKIKYLLLDEIQNVIYWEKFVKSVYDSESFEKICITGSNSNLLKGEYARLISGRYIVNEIFPFSFQEILSIHDIKSYAEIIENKPKVLMLLDTFLKYGGFPELLKHSDTDMKREIIVNYFETIALKDCIFRGKIRDIKKFNNLLYYIISNIGALYSYRSLSKAVECSDMSVREFISNLEDSFLIYETLNFSPSLKKQIRSKKKVYCIDNGFLWNVSFRISLNSGILLENLVFSELLKRNKKVYFYNEQTECDFVFKNKENFHAIQVCFELNHKNRKREMSGLMNAMKKFATDKGFIITYNQEEKIDNVFIMPFWKFFGMDTLPS</sequence>
<organism evidence="2 3">
    <name type="scientific">Candidatus Magnetoglobus multicellularis str. Araruama</name>
    <dbReference type="NCBI Taxonomy" id="890399"/>
    <lineage>
        <taxon>Bacteria</taxon>
        <taxon>Pseudomonadati</taxon>
        <taxon>Thermodesulfobacteriota</taxon>
        <taxon>Desulfobacteria</taxon>
        <taxon>Desulfobacterales</taxon>
        <taxon>Desulfobacteraceae</taxon>
        <taxon>Candidatus Magnetoglobus</taxon>
    </lineage>
</organism>
<accession>A0A1V1NZG2</accession>
<protein>
    <submittedName>
        <fullName evidence="2">ATPase</fullName>
    </submittedName>
</protein>
<dbReference type="Proteomes" id="UP000189670">
    <property type="component" value="Unassembled WGS sequence"/>
</dbReference>
<dbReference type="PANTHER" id="PTHR33295">
    <property type="entry name" value="ATPASE"/>
    <property type="match status" value="1"/>
</dbReference>
<dbReference type="InterPro" id="IPR027417">
    <property type="entry name" value="P-loop_NTPase"/>
</dbReference>
<reference evidence="3" key="1">
    <citation type="submission" date="2012-11" db="EMBL/GenBank/DDBJ databases">
        <authorList>
            <person name="Lucero-Rivera Y.E."/>
            <person name="Tovar-Ramirez D."/>
        </authorList>
    </citation>
    <scope>NUCLEOTIDE SEQUENCE [LARGE SCALE GENOMIC DNA]</scope>
    <source>
        <strain evidence="3">Araruama</strain>
    </source>
</reference>
<dbReference type="Pfam" id="PF13635">
    <property type="entry name" value="DUF4143"/>
    <property type="match status" value="1"/>
</dbReference>
<dbReference type="Pfam" id="PF13173">
    <property type="entry name" value="AAA_14"/>
    <property type="match status" value="1"/>
</dbReference>
<dbReference type="InterPro" id="IPR003593">
    <property type="entry name" value="AAA+_ATPase"/>
</dbReference>
<dbReference type="SMART" id="SM00382">
    <property type="entry name" value="AAA"/>
    <property type="match status" value="1"/>
</dbReference>
<name>A0A1V1NZG2_9BACT</name>
<dbReference type="InterPro" id="IPR025420">
    <property type="entry name" value="DUF4143"/>
</dbReference>
<feature type="domain" description="AAA+ ATPase" evidence="1">
    <location>
        <begin position="24"/>
        <end position="152"/>
    </location>
</feature>
<evidence type="ECO:0000313" key="3">
    <source>
        <dbReference type="Proteomes" id="UP000189670"/>
    </source>
</evidence>
<comment type="caution">
    <text evidence="2">The sequence shown here is derived from an EMBL/GenBank/DDBJ whole genome shotgun (WGS) entry which is preliminary data.</text>
</comment>
<dbReference type="AlphaFoldDB" id="A0A1V1NZG2"/>
<proteinExistence type="predicted"/>
<dbReference type="PANTHER" id="PTHR33295:SF8">
    <property type="entry name" value="AAA+ ATPASE DOMAIN-CONTAINING PROTEIN"/>
    <property type="match status" value="1"/>
</dbReference>
<evidence type="ECO:0000313" key="2">
    <source>
        <dbReference type="EMBL" id="ETR67934.1"/>
    </source>
</evidence>
<dbReference type="SUPFAM" id="SSF52540">
    <property type="entry name" value="P-loop containing nucleoside triphosphate hydrolases"/>
    <property type="match status" value="1"/>
</dbReference>